<dbReference type="EMBL" id="RPDH01000002">
    <property type="protein sequence ID" value="RPE09245.1"/>
    <property type="molecule type" value="Genomic_DNA"/>
</dbReference>
<name>A0A3N4PN62_9BACT</name>
<feature type="transmembrane region" description="Helical" evidence="1">
    <location>
        <begin position="205"/>
        <end position="223"/>
    </location>
</feature>
<accession>A0A3N4PN62</accession>
<dbReference type="Proteomes" id="UP000278351">
    <property type="component" value="Unassembled WGS sequence"/>
</dbReference>
<keyword evidence="1" id="KW-0812">Transmembrane</keyword>
<evidence type="ECO:0000256" key="1">
    <source>
        <dbReference type="SAM" id="Phobius"/>
    </source>
</evidence>
<dbReference type="RefSeq" id="WP_123848244.1">
    <property type="nucleotide sequence ID" value="NZ_RPDH01000002.1"/>
</dbReference>
<proteinExistence type="predicted"/>
<evidence type="ECO:0008006" key="4">
    <source>
        <dbReference type="Google" id="ProtNLM"/>
    </source>
</evidence>
<comment type="caution">
    <text evidence="2">The sequence shown here is derived from an EMBL/GenBank/DDBJ whole genome shotgun (WGS) entry which is preliminary data.</text>
</comment>
<feature type="transmembrane region" description="Helical" evidence="1">
    <location>
        <begin position="6"/>
        <end position="27"/>
    </location>
</feature>
<keyword evidence="1" id="KW-0472">Membrane</keyword>
<organism evidence="2 3">
    <name type="scientific">Chitinophaga lutea</name>
    <dbReference type="NCBI Taxonomy" id="2488634"/>
    <lineage>
        <taxon>Bacteria</taxon>
        <taxon>Pseudomonadati</taxon>
        <taxon>Bacteroidota</taxon>
        <taxon>Chitinophagia</taxon>
        <taxon>Chitinophagales</taxon>
        <taxon>Chitinophagaceae</taxon>
        <taxon>Chitinophaga</taxon>
    </lineage>
</organism>
<sequence>MLFYFFYLLVYPLLLIGSVYAGYRFAARLRKNARFWKPLGIENGIVGFYALLVSFTLVQSGTHSQERSVMIHSIAGDISEILRTSAMYDSAAHREVRTYFTHFFRLMREPFGATRESVERKVKRIDSLDAAFDRQMIRFLQDQPAERDKIMSLLSRIDRMESVYYRFLHSYYRKLPKMILLVLILFSMTISFLIGFISRVNQNRFFISAIIFVFMSVVTVNIIQDLDNPAFGFIQPQFDDIEEVMDTYQIPV</sequence>
<keyword evidence="1" id="KW-1133">Transmembrane helix</keyword>
<feature type="transmembrane region" description="Helical" evidence="1">
    <location>
        <begin position="39"/>
        <end position="58"/>
    </location>
</feature>
<protein>
    <recommendedName>
        <fullName evidence="4">DUF4239 domain-containing protein</fullName>
    </recommendedName>
</protein>
<dbReference type="Pfam" id="PF14023">
    <property type="entry name" value="Bestrophin-like"/>
    <property type="match status" value="1"/>
</dbReference>
<keyword evidence="3" id="KW-1185">Reference proteome</keyword>
<reference evidence="2 3" key="1">
    <citation type="submission" date="2018-11" db="EMBL/GenBank/DDBJ databases">
        <title>Chitinophaga lutea sp.nov., isolate from arsenic contaminated soil.</title>
        <authorList>
            <person name="Zong Y."/>
        </authorList>
    </citation>
    <scope>NUCLEOTIDE SEQUENCE [LARGE SCALE GENOMIC DNA]</scope>
    <source>
        <strain evidence="2 3">ZY74</strain>
    </source>
</reference>
<evidence type="ECO:0000313" key="3">
    <source>
        <dbReference type="Proteomes" id="UP000278351"/>
    </source>
</evidence>
<feature type="transmembrane region" description="Helical" evidence="1">
    <location>
        <begin position="178"/>
        <end position="198"/>
    </location>
</feature>
<dbReference type="AlphaFoldDB" id="A0A3N4PN62"/>
<dbReference type="InterPro" id="IPR025333">
    <property type="entry name" value="DUF4239"/>
</dbReference>
<evidence type="ECO:0000313" key="2">
    <source>
        <dbReference type="EMBL" id="RPE09245.1"/>
    </source>
</evidence>
<gene>
    <name evidence="2" type="ORF">EGT74_19795</name>
</gene>
<dbReference type="OrthoDB" id="662635at2"/>